<name>A0A2A6BMC1_PRIPA</name>
<dbReference type="Proteomes" id="UP000005239">
    <property type="component" value="Unassembled WGS sequence"/>
</dbReference>
<evidence type="ECO:0000313" key="1">
    <source>
        <dbReference type="EnsemblMetazoa" id="PPA44048.1"/>
    </source>
</evidence>
<dbReference type="AlphaFoldDB" id="A0A2A6BMC1"/>
<gene>
    <name evidence="1" type="primary">WBGene00282417</name>
</gene>
<evidence type="ECO:0000313" key="2">
    <source>
        <dbReference type="Proteomes" id="UP000005239"/>
    </source>
</evidence>
<organism evidence="1 2">
    <name type="scientific">Pristionchus pacificus</name>
    <name type="common">Parasitic nematode worm</name>
    <dbReference type="NCBI Taxonomy" id="54126"/>
    <lineage>
        <taxon>Eukaryota</taxon>
        <taxon>Metazoa</taxon>
        <taxon>Ecdysozoa</taxon>
        <taxon>Nematoda</taxon>
        <taxon>Chromadorea</taxon>
        <taxon>Rhabditida</taxon>
        <taxon>Rhabditina</taxon>
        <taxon>Diplogasteromorpha</taxon>
        <taxon>Diplogasteroidea</taxon>
        <taxon>Neodiplogasteridae</taxon>
        <taxon>Pristionchus</taxon>
    </lineage>
</organism>
<sequence>MLLTHKNEAMIAWPGCQWHSIKGVATKTPNRYRGQELLFLGEKKRRTKVEVKRSRSRKAATKEQKSRSGFPPACRDCKIVRGMLMRRILTQYKSEERTQSA</sequence>
<accession>A0A8R1UZD7</accession>
<reference evidence="2" key="1">
    <citation type="journal article" date="2008" name="Nat. Genet.">
        <title>The Pristionchus pacificus genome provides a unique perspective on nematode lifestyle and parasitism.</title>
        <authorList>
            <person name="Dieterich C."/>
            <person name="Clifton S.W."/>
            <person name="Schuster L.N."/>
            <person name="Chinwalla A."/>
            <person name="Delehaunty K."/>
            <person name="Dinkelacker I."/>
            <person name="Fulton L."/>
            <person name="Fulton R."/>
            <person name="Godfrey J."/>
            <person name="Minx P."/>
            <person name="Mitreva M."/>
            <person name="Roeseler W."/>
            <person name="Tian H."/>
            <person name="Witte H."/>
            <person name="Yang S.P."/>
            <person name="Wilson R.K."/>
            <person name="Sommer R.J."/>
        </authorList>
    </citation>
    <scope>NUCLEOTIDE SEQUENCE [LARGE SCALE GENOMIC DNA]</scope>
    <source>
        <strain evidence="2">PS312</strain>
    </source>
</reference>
<keyword evidence="2" id="KW-1185">Reference proteome</keyword>
<protein>
    <submittedName>
        <fullName evidence="1">Uncharacterized protein</fullName>
    </submittedName>
</protein>
<dbReference type="EnsemblMetazoa" id="PPA44048.1">
    <property type="protein sequence ID" value="PPA44048.1"/>
    <property type="gene ID" value="WBGene00282417"/>
</dbReference>
<accession>A0A2A6BMC1</accession>
<proteinExistence type="predicted"/>
<reference evidence="1" key="2">
    <citation type="submission" date="2022-06" db="UniProtKB">
        <authorList>
            <consortium name="EnsemblMetazoa"/>
        </authorList>
    </citation>
    <scope>IDENTIFICATION</scope>
    <source>
        <strain evidence="1">PS312</strain>
    </source>
</reference>